<gene>
    <name evidence="2" type="ORF">MKW98_015963</name>
</gene>
<organism evidence="2 3">
    <name type="scientific">Papaver atlanticum</name>
    <dbReference type="NCBI Taxonomy" id="357466"/>
    <lineage>
        <taxon>Eukaryota</taxon>
        <taxon>Viridiplantae</taxon>
        <taxon>Streptophyta</taxon>
        <taxon>Embryophyta</taxon>
        <taxon>Tracheophyta</taxon>
        <taxon>Spermatophyta</taxon>
        <taxon>Magnoliopsida</taxon>
        <taxon>Ranunculales</taxon>
        <taxon>Papaveraceae</taxon>
        <taxon>Papaveroideae</taxon>
        <taxon>Papaver</taxon>
    </lineage>
</organism>
<evidence type="ECO:0000313" key="2">
    <source>
        <dbReference type="EMBL" id="KAI3834850.1"/>
    </source>
</evidence>
<keyword evidence="3" id="KW-1185">Reference proteome</keyword>
<name>A0AAD4X4B5_9MAGN</name>
<dbReference type="InterPro" id="IPR007701">
    <property type="entry name" value="Interferon-rel_develop_reg_N"/>
</dbReference>
<sequence>MIEEQFEVMTEMDLLWKNWDGAVAGKFEWLLAVAVCWRWWQRSSSDNLDACLDALYEKRGTTRENALSIIVHSLRMKLQHQFVANKCITLLHQCLNSFKKGSTKEIHLASLVIGLLSVTAGCEEGKAQEILEESFAPLSLALKSGTDSLKISSILDCLAILTFIGGVNEEETERSMQIMWQFIKLKLGPNNVVASKPTPATLTAAISA</sequence>
<dbReference type="EMBL" id="JAJJMB010017781">
    <property type="protein sequence ID" value="KAI3834850.1"/>
    <property type="molecule type" value="Genomic_DNA"/>
</dbReference>
<protein>
    <recommendedName>
        <fullName evidence="1">Interferon-related developmental regulator N-terminal domain-containing protein</fullName>
    </recommendedName>
</protein>
<dbReference type="Pfam" id="PF05004">
    <property type="entry name" value="IFRD"/>
    <property type="match status" value="1"/>
</dbReference>
<evidence type="ECO:0000259" key="1">
    <source>
        <dbReference type="Pfam" id="PF05004"/>
    </source>
</evidence>
<comment type="caution">
    <text evidence="2">The sequence shown here is derived from an EMBL/GenBank/DDBJ whole genome shotgun (WGS) entry which is preliminary data.</text>
</comment>
<feature type="domain" description="Interferon-related developmental regulator N-terminal" evidence="1">
    <location>
        <begin position="43"/>
        <end position="208"/>
    </location>
</feature>
<dbReference type="PANTHER" id="PTHR12354:SF1">
    <property type="entry name" value="INTERFERON-RELATED DEVELOPMENTAL REGULATOR 1"/>
    <property type="match status" value="1"/>
</dbReference>
<evidence type="ECO:0000313" key="3">
    <source>
        <dbReference type="Proteomes" id="UP001202328"/>
    </source>
</evidence>
<dbReference type="AlphaFoldDB" id="A0AAD4X4B5"/>
<dbReference type="Proteomes" id="UP001202328">
    <property type="component" value="Unassembled WGS sequence"/>
</dbReference>
<dbReference type="PANTHER" id="PTHR12354">
    <property type="entry name" value="INTERFERON-RELATED DEVELOPMENTAL REGULATOR"/>
    <property type="match status" value="1"/>
</dbReference>
<reference evidence="2" key="1">
    <citation type="submission" date="2022-04" db="EMBL/GenBank/DDBJ databases">
        <title>A functionally conserved STORR gene fusion in Papaver species that diverged 16.8 million years ago.</title>
        <authorList>
            <person name="Catania T."/>
        </authorList>
    </citation>
    <scope>NUCLEOTIDE SEQUENCE</scope>
    <source>
        <strain evidence="2">S-188037</strain>
    </source>
</reference>
<proteinExistence type="predicted"/>
<accession>A0AAD4X4B5</accession>
<dbReference type="InterPro" id="IPR039777">
    <property type="entry name" value="IFRD"/>
</dbReference>